<evidence type="ECO:0000256" key="4">
    <source>
        <dbReference type="ARBA" id="ARBA00022679"/>
    </source>
</evidence>
<evidence type="ECO:0000256" key="3">
    <source>
        <dbReference type="ARBA" id="ARBA00022516"/>
    </source>
</evidence>
<dbReference type="GO" id="GO:0016301">
    <property type="term" value="F:kinase activity"/>
    <property type="evidence" value="ECO:0007669"/>
    <property type="project" value="UniProtKB-KW"/>
</dbReference>
<evidence type="ECO:0000259" key="13">
    <source>
        <dbReference type="PROSITE" id="PS50146"/>
    </source>
</evidence>
<dbReference type="GO" id="GO:0005524">
    <property type="term" value="F:ATP binding"/>
    <property type="evidence" value="ECO:0007669"/>
    <property type="project" value="UniProtKB-KW"/>
</dbReference>
<evidence type="ECO:0000313" key="15">
    <source>
        <dbReference type="Proteomes" id="UP000315343"/>
    </source>
</evidence>
<keyword evidence="8" id="KW-0067">ATP-binding</keyword>
<keyword evidence="5" id="KW-0479">Metal-binding</keyword>
<dbReference type="InterPro" id="IPR045540">
    <property type="entry name" value="YegS/DAGK_C"/>
</dbReference>
<dbReference type="InterPro" id="IPR050187">
    <property type="entry name" value="Lipid_Phosphate_FormReg"/>
</dbReference>
<evidence type="ECO:0000313" key="14">
    <source>
        <dbReference type="EMBL" id="TWH77596.1"/>
    </source>
</evidence>
<dbReference type="EMBL" id="VLKH01000013">
    <property type="protein sequence ID" value="TWH77596.1"/>
    <property type="molecule type" value="Genomic_DNA"/>
</dbReference>
<dbReference type="Gene3D" id="3.40.50.10330">
    <property type="entry name" value="Probable inorganic polyphosphate/atp-NAD kinase, domain 1"/>
    <property type="match status" value="1"/>
</dbReference>
<evidence type="ECO:0000256" key="7">
    <source>
        <dbReference type="ARBA" id="ARBA00022777"/>
    </source>
</evidence>
<organism evidence="14 15">
    <name type="scientific">Sedimentibacter saalensis</name>
    <dbReference type="NCBI Taxonomy" id="130788"/>
    <lineage>
        <taxon>Bacteria</taxon>
        <taxon>Bacillati</taxon>
        <taxon>Bacillota</taxon>
        <taxon>Tissierellia</taxon>
        <taxon>Sedimentibacter</taxon>
    </lineage>
</organism>
<evidence type="ECO:0000256" key="1">
    <source>
        <dbReference type="ARBA" id="ARBA00001946"/>
    </source>
</evidence>
<reference evidence="14 15" key="1">
    <citation type="submission" date="2019-07" db="EMBL/GenBank/DDBJ databases">
        <title>Genomic Encyclopedia of Type Strains, Phase I: the one thousand microbial genomes (KMG-I) project.</title>
        <authorList>
            <person name="Kyrpides N."/>
        </authorList>
    </citation>
    <scope>NUCLEOTIDE SEQUENCE [LARGE SCALE GENOMIC DNA]</scope>
    <source>
        <strain evidence="14 15">DSM 13558</strain>
    </source>
</reference>
<evidence type="ECO:0000256" key="10">
    <source>
        <dbReference type="ARBA" id="ARBA00023098"/>
    </source>
</evidence>
<evidence type="ECO:0000256" key="11">
    <source>
        <dbReference type="ARBA" id="ARBA00023209"/>
    </source>
</evidence>
<dbReference type="InterPro" id="IPR017438">
    <property type="entry name" value="ATP-NAD_kinase_N"/>
</dbReference>
<dbReference type="PANTHER" id="PTHR12358:SF106">
    <property type="entry name" value="LIPID KINASE YEGS"/>
    <property type="match status" value="1"/>
</dbReference>
<dbReference type="GO" id="GO:0008654">
    <property type="term" value="P:phospholipid biosynthetic process"/>
    <property type="evidence" value="ECO:0007669"/>
    <property type="project" value="UniProtKB-KW"/>
</dbReference>
<protein>
    <submittedName>
        <fullName evidence="14">YegS/Rv2252/BmrU family lipid kinase</fullName>
    </submittedName>
</protein>
<dbReference type="GO" id="GO:0046872">
    <property type="term" value="F:metal ion binding"/>
    <property type="evidence" value="ECO:0007669"/>
    <property type="project" value="UniProtKB-KW"/>
</dbReference>
<keyword evidence="3" id="KW-0444">Lipid biosynthesis</keyword>
<comment type="caution">
    <text evidence="14">The sequence shown here is derived from an EMBL/GenBank/DDBJ whole genome shotgun (WGS) entry which is preliminary data.</text>
</comment>
<keyword evidence="9" id="KW-0460">Magnesium</keyword>
<dbReference type="SUPFAM" id="SSF111331">
    <property type="entry name" value="NAD kinase/diacylglycerol kinase-like"/>
    <property type="match status" value="1"/>
</dbReference>
<keyword evidence="11" id="KW-0594">Phospholipid biosynthesis</keyword>
<dbReference type="InterPro" id="IPR016064">
    <property type="entry name" value="NAD/diacylglycerol_kinase_sf"/>
</dbReference>
<comment type="cofactor">
    <cofactor evidence="1">
        <name>Mg(2+)</name>
        <dbReference type="ChEBI" id="CHEBI:18420"/>
    </cofactor>
</comment>
<evidence type="ECO:0000256" key="5">
    <source>
        <dbReference type="ARBA" id="ARBA00022723"/>
    </source>
</evidence>
<dbReference type="SMART" id="SM00046">
    <property type="entry name" value="DAGKc"/>
    <property type="match status" value="1"/>
</dbReference>
<evidence type="ECO:0000256" key="9">
    <source>
        <dbReference type="ARBA" id="ARBA00022842"/>
    </source>
</evidence>
<keyword evidence="10" id="KW-0443">Lipid metabolism</keyword>
<dbReference type="OrthoDB" id="142078at2"/>
<dbReference type="Pfam" id="PF00781">
    <property type="entry name" value="DAGK_cat"/>
    <property type="match status" value="1"/>
</dbReference>
<evidence type="ECO:0000256" key="2">
    <source>
        <dbReference type="ARBA" id="ARBA00005983"/>
    </source>
</evidence>
<dbReference type="AlphaFoldDB" id="A0A562J306"/>
<dbReference type="InterPro" id="IPR001206">
    <property type="entry name" value="Diacylglycerol_kinase_cat_dom"/>
</dbReference>
<dbReference type="Gene3D" id="2.60.200.40">
    <property type="match status" value="1"/>
</dbReference>
<proteinExistence type="inferred from homology"/>
<keyword evidence="15" id="KW-1185">Reference proteome</keyword>
<dbReference type="PANTHER" id="PTHR12358">
    <property type="entry name" value="SPHINGOSINE KINASE"/>
    <property type="match status" value="1"/>
</dbReference>
<keyword evidence="6" id="KW-0547">Nucleotide-binding</keyword>
<dbReference type="RefSeq" id="WP_145086428.1">
    <property type="nucleotide sequence ID" value="NZ_DAMBUX010000012.1"/>
</dbReference>
<keyword evidence="4" id="KW-0808">Transferase</keyword>
<gene>
    <name evidence="14" type="ORF">LY60_03362</name>
</gene>
<keyword evidence="7 14" id="KW-0418">Kinase</keyword>
<feature type="domain" description="DAGKc" evidence="13">
    <location>
        <begin position="1"/>
        <end position="130"/>
    </location>
</feature>
<dbReference type="NCBIfam" id="TIGR00147">
    <property type="entry name" value="YegS/Rv2252/BmrU family lipid kinase"/>
    <property type="match status" value="1"/>
</dbReference>
<accession>A0A562J306</accession>
<dbReference type="GO" id="GO:0005886">
    <property type="term" value="C:plasma membrane"/>
    <property type="evidence" value="ECO:0007669"/>
    <property type="project" value="TreeGrafter"/>
</dbReference>
<sequence length="313" mass="34558">MRHIFIINPVAGKGRSQSEIASNINSLLQNKEIQYEIYYTRYKGDAKSFVDSKCTDKSPVVFYACGGDGTLHEVINAAVSYSHASVGVIPCGSGNDFVKNFNNHYLFGDIAAQVSGETVKLDMIKAQNEYSVSVCNIGFDADAAFNMHKFKKIPFITGSGCYILSVLYCLLKKLGKKLKVVLDDDYTFEGTFLLGVAANGHSYGGGYKCAPKALINDGVIDVCFVNKMSRFKILGLIGSYKNGTHLENEKLKDYITYKKCKTVKIISQESINLCVDGENYVFEEIDFEIVPESLNFRLPKGVTVQGSKPQKAQ</sequence>
<comment type="similarity">
    <text evidence="2">Belongs to the diacylglycerol/lipid kinase family.</text>
</comment>
<evidence type="ECO:0000256" key="12">
    <source>
        <dbReference type="ARBA" id="ARBA00023264"/>
    </source>
</evidence>
<dbReference type="Proteomes" id="UP000315343">
    <property type="component" value="Unassembled WGS sequence"/>
</dbReference>
<dbReference type="PROSITE" id="PS50146">
    <property type="entry name" value="DAGK"/>
    <property type="match status" value="1"/>
</dbReference>
<dbReference type="InterPro" id="IPR005218">
    <property type="entry name" value="Diacylglycerol/lipid_kinase"/>
</dbReference>
<evidence type="ECO:0000256" key="6">
    <source>
        <dbReference type="ARBA" id="ARBA00022741"/>
    </source>
</evidence>
<dbReference type="Pfam" id="PF19279">
    <property type="entry name" value="YegS_C"/>
    <property type="match status" value="1"/>
</dbReference>
<name>A0A562J306_9FIRM</name>
<evidence type="ECO:0000256" key="8">
    <source>
        <dbReference type="ARBA" id="ARBA00022840"/>
    </source>
</evidence>
<keyword evidence="12" id="KW-1208">Phospholipid metabolism</keyword>